<dbReference type="GO" id="GO:0032436">
    <property type="term" value="P:positive regulation of proteasomal ubiquitin-dependent protein catabolic process"/>
    <property type="evidence" value="ECO:0007669"/>
    <property type="project" value="TreeGrafter"/>
</dbReference>
<dbReference type="EMBL" id="JARKIK010000084">
    <property type="protein sequence ID" value="KAK8724755.1"/>
    <property type="molecule type" value="Genomic_DNA"/>
</dbReference>
<reference evidence="4 5" key="1">
    <citation type="journal article" date="2024" name="BMC Genomics">
        <title>Genome assembly of redclaw crayfish (Cherax quadricarinatus) provides insights into its immune adaptation and hypoxia tolerance.</title>
        <authorList>
            <person name="Liu Z."/>
            <person name="Zheng J."/>
            <person name="Li H."/>
            <person name="Fang K."/>
            <person name="Wang S."/>
            <person name="He J."/>
            <person name="Zhou D."/>
            <person name="Weng S."/>
            <person name="Chi M."/>
            <person name="Gu Z."/>
            <person name="He J."/>
            <person name="Li F."/>
            <person name="Wang M."/>
        </authorList>
    </citation>
    <scope>NUCLEOTIDE SEQUENCE [LARGE SCALE GENOMIC DNA]</scope>
    <source>
        <strain evidence="4">ZL_2023a</strain>
    </source>
</reference>
<feature type="domain" description="F-box" evidence="3">
    <location>
        <begin position="40"/>
        <end position="66"/>
    </location>
</feature>
<dbReference type="Proteomes" id="UP001445076">
    <property type="component" value="Unassembled WGS sequence"/>
</dbReference>
<gene>
    <name evidence="4" type="ORF">OTU49_010907</name>
</gene>
<evidence type="ECO:0000313" key="4">
    <source>
        <dbReference type="EMBL" id="KAK8724755.1"/>
    </source>
</evidence>
<name>A0AAW0W648_CHEQU</name>
<evidence type="ECO:0000256" key="1">
    <source>
        <dbReference type="SAM" id="MobiDB-lite"/>
    </source>
</evidence>
<comment type="caution">
    <text evidence="4">The sequence shown here is derived from an EMBL/GenBank/DDBJ whole genome shotgun (WGS) entry which is preliminary data.</text>
</comment>
<keyword evidence="5" id="KW-1185">Reference proteome</keyword>
<dbReference type="PANTHER" id="PTHR14939">
    <property type="entry name" value="F-BOX ONLY PROTEIN 22"/>
    <property type="match status" value="1"/>
</dbReference>
<dbReference type="InterPro" id="IPR036047">
    <property type="entry name" value="F-box-like_dom_sf"/>
</dbReference>
<proteinExistence type="predicted"/>
<dbReference type="PANTHER" id="PTHR14939:SF5">
    <property type="entry name" value="F-BOX ONLY PROTEIN 22"/>
    <property type="match status" value="1"/>
</dbReference>
<evidence type="ECO:0000313" key="5">
    <source>
        <dbReference type="Proteomes" id="UP001445076"/>
    </source>
</evidence>
<dbReference type="Pfam" id="PF00646">
    <property type="entry name" value="F-box"/>
    <property type="match status" value="1"/>
</dbReference>
<dbReference type="AlphaFoldDB" id="A0AAW0W648"/>
<feature type="region of interest" description="Disordered" evidence="1">
    <location>
        <begin position="233"/>
        <end position="276"/>
    </location>
</feature>
<keyword evidence="2" id="KW-0732">Signal</keyword>
<feature type="compositionally biased region" description="Low complexity" evidence="1">
    <location>
        <begin position="237"/>
        <end position="274"/>
    </location>
</feature>
<organism evidence="4 5">
    <name type="scientific">Cherax quadricarinatus</name>
    <name type="common">Australian red claw crayfish</name>
    <dbReference type="NCBI Taxonomy" id="27406"/>
    <lineage>
        <taxon>Eukaryota</taxon>
        <taxon>Metazoa</taxon>
        <taxon>Ecdysozoa</taxon>
        <taxon>Arthropoda</taxon>
        <taxon>Crustacea</taxon>
        <taxon>Multicrustacea</taxon>
        <taxon>Malacostraca</taxon>
        <taxon>Eumalacostraca</taxon>
        <taxon>Eucarida</taxon>
        <taxon>Decapoda</taxon>
        <taxon>Pleocyemata</taxon>
        <taxon>Astacidea</taxon>
        <taxon>Parastacoidea</taxon>
        <taxon>Parastacidae</taxon>
        <taxon>Cherax</taxon>
    </lineage>
</organism>
<dbReference type="InterPro" id="IPR001810">
    <property type="entry name" value="F-box_dom"/>
</dbReference>
<protein>
    <recommendedName>
        <fullName evidence="3">F-box domain-containing protein</fullName>
    </recommendedName>
</protein>
<accession>A0AAW0W648</accession>
<feature type="non-terminal residue" evidence="4">
    <location>
        <position position="1"/>
    </location>
</feature>
<evidence type="ECO:0000259" key="3">
    <source>
        <dbReference type="Pfam" id="PF00646"/>
    </source>
</evidence>
<feature type="signal peptide" evidence="2">
    <location>
        <begin position="1"/>
        <end position="23"/>
    </location>
</feature>
<dbReference type="SUPFAM" id="SSF81383">
    <property type="entry name" value="F-box domain"/>
    <property type="match status" value="1"/>
</dbReference>
<sequence length="556" mass="62080">PITHNNNKVLCMLLLTIMNSATSFSDSSCQIGNLLSGSWELTQNIFENLSFREVSRFRSVCRTWADVGAKILEKRRKLHYLTIHPHSIPTTEGKVALGEASPSSLFEGFFNHIVSKPSYCIAFCSEDWLSKPDVFNIKEEKGNLTLLEYISGSLPPTCELGLVSATGVIGTVENNFQGHWLESASNMNQEILSYLCSKEKEKHKLNKWCKRSNNSEEIEGKEEEENLQNKISQNTLSQNASKSTSSQSTSSQSASSHNVSQNTISQSSSCSSSSGDAVTAMKNSDIVKRSSVGYSIEVEGNNTSHRQADAVSLLLIPHHPGVQLKFFKLCEETFFKDYRKDEDASCDNLTITGSEFNQMTSVSQDDRVKALLIFDVGLDEGFTEAFIHSALLRQNHKLALGGGVADSVHTGKNTSFSQSSFGIAICGPNVMAASVVIPKYINNPKGLDDFMKELKSCGLPEDQSVAFMFSCCGRGYSWYRRRGNPWFDYHSVETKAFRQFFPNTPIFGFFGGGEIGLNHFPKFCEREQEDERVLHKKRKKKMFHQFSTIIVFLSFL</sequence>
<dbReference type="GO" id="GO:0000209">
    <property type="term" value="P:protein polyubiquitination"/>
    <property type="evidence" value="ECO:0007669"/>
    <property type="project" value="TreeGrafter"/>
</dbReference>
<feature type="chain" id="PRO_5043754731" description="F-box domain-containing protein" evidence="2">
    <location>
        <begin position="24"/>
        <end position="556"/>
    </location>
</feature>
<evidence type="ECO:0000256" key="2">
    <source>
        <dbReference type="SAM" id="SignalP"/>
    </source>
</evidence>